<sequence length="117" mass="13104">NRTIDGTEQFVKSAIAASVEMDTSILINDSFNLGLFAIRCIERGRADVCEESIHCGSRAEIRGTSWIRVANQSSDSCEFHILDVSEVPIASRVTICILWKMQNLCVEFFKLPMQTMS</sequence>
<keyword evidence="2" id="KW-1185">Reference proteome</keyword>
<name>A0AAV5SBL9_9BILA</name>
<protein>
    <submittedName>
        <fullName evidence="1">Uncharacterized protein</fullName>
    </submittedName>
</protein>
<reference evidence="1" key="1">
    <citation type="submission" date="2023-10" db="EMBL/GenBank/DDBJ databases">
        <title>Genome assembly of Pristionchus species.</title>
        <authorList>
            <person name="Yoshida K."/>
            <person name="Sommer R.J."/>
        </authorList>
    </citation>
    <scope>NUCLEOTIDE SEQUENCE</scope>
    <source>
        <strain evidence="1">RS0144</strain>
    </source>
</reference>
<accession>A0AAV5SBL9</accession>
<dbReference type="EMBL" id="BTSX01000001">
    <property type="protein sequence ID" value="GMS80403.1"/>
    <property type="molecule type" value="Genomic_DNA"/>
</dbReference>
<feature type="non-terminal residue" evidence="1">
    <location>
        <position position="1"/>
    </location>
</feature>
<gene>
    <name evidence="1" type="ORF">PENTCL1PPCAC_2578</name>
</gene>
<organism evidence="1 2">
    <name type="scientific">Pristionchus entomophagus</name>
    <dbReference type="NCBI Taxonomy" id="358040"/>
    <lineage>
        <taxon>Eukaryota</taxon>
        <taxon>Metazoa</taxon>
        <taxon>Ecdysozoa</taxon>
        <taxon>Nematoda</taxon>
        <taxon>Chromadorea</taxon>
        <taxon>Rhabditida</taxon>
        <taxon>Rhabditina</taxon>
        <taxon>Diplogasteromorpha</taxon>
        <taxon>Diplogasteroidea</taxon>
        <taxon>Neodiplogasteridae</taxon>
        <taxon>Pristionchus</taxon>
    </lineage>
</organism>
<dbReference type="Proteomes" id="UP001432027">
    <property type="component" value="Unassembled WGS sequence"/>
</dbReference>
<dbReference type="AlphaFoldDB" id="A0AAV5SBL9"/>
<proteinExistence type="predicted"/>
<evidence type="ECO:0000313" key="2">
    <source>
        <dbReference type="Proteomes" id="UP001432027"/>
    </source>
</evidence>
<comment type="caution">
    <text evidence="1">The sequence shown here is derived from an EMBL/GenBank/DDBJ whole genome shotgun (WGS) entry which is preliminary data.</text>
</comment>
<evidence type="ECO:0000313" key="1">
    <source>
        <dbReference type="EMBL" id="GMS80403.1"/>
    </source>
</evidence>